<dbReference type="EMBL" id="CAKOGP040002110">
    <property type="protein sequence ID" value="CAJ1962534.1"/>
    <property type="molecule type" value="Genomic_DNA"/>
</dbReference>
<dbReference type="AlphaFoldDB" id="A0AAD2JLS8"/>
<proteinExistence type="predicted"/>
<keyword evidence="3" id="KW-1185">Reference proteome</keyword>
<reference evidence="2" key="1">
    <citation type="submission" date="2023-08" db="EMBL/GenBank/DDBJ databases">
        <authorList>
            <person name="Audoor S."/>
            <person name="Bilcke G."/>
        </authorList>
    </citation>
    <scope>NUCLEOTIDE SEQUENCE</scope>
</reference>
<evidence type="ECO:0000313" key="2">
    <source>
        <dbReference type="EMBL" id="CAJ1962534.1"/>
    </source>
</evidence>
<sequence>MSNNNMNGIAETVDESLISPNDVLSQKGKGRREGNRILRETIEARYDEFHASTLQRKKEIVDEIVLGVQGRFLGWDKEHRRYFTQQESNKDTNQDPNQDPNQDTNQEPSIPEAAAAVLSLEAKPPNGNEVELTSGMGSMSLDSDLRRIVAQLSVDMFEDEDTARGVLLNLLFDEGGEQLAQTLLSMMNSAGHKAPPTAARPSCSPLELGGQDQETIKAGKEALLQQQRPSKSPRHNA</sequence>
<feature type="region of interest" description="Disordered" evidence="1">
    <location>
        <begin position="85"/>
        <end position="107"/>
    </location>
</feature>
<name>A0AAD2JLS8_9STRA</name>
<dbReference type="Proteomes" id="UP001295423">
    <property type="component" value="Unassembled WGS sequence"/>
</dbReference>
<gene>
    <name evidence="2" type="ORF">CYCCA115_LOCUS19732</name>
</gene>
<organism evidence="2 3">
    <name type="scientific">Cylindrotheca closterium</name>
    <dbReference type="NCBI Taxonomy" id="2856"/>
    <lineage>
        <taxon>Eukaryota</taxon>
        <taxon>Sar</taxon>
        <taxon>Stramenopiles</taxon>
        <taxon>Ochrophyta</taxon>
        <taxon>Bacillariophyta</taxon>
        <taxon>Bacillariophyceae</taxon>
        <taxon>Bacillariophycidae</taxon>
        <taxon>Bacillariales</taxon>
        <taxon>Bacillariaceae</taxon>
        <taxon>Cylindrotheca</taxon>
    </lineage>
</organism>
<protein>
    <submittedName>
        <fullName evidence="2">Uncharacterized protein</fullName>
    </submittedName>
</protein>
<comment type="caution">
    <text evidence="2">The sequence shown here is derived from an EMBL/GenBank/DDBJ whole genome shotgun (WGS) entry which is preliminary data.</text>
</comment>
<accession>A0AAD2JLS8</accession>
<feature type="region of interest" description="Disordered" evidence="1">
    <location>
        <begin position="190"/>
        <end position="237"/>
    </location>
</feature>
<feature type="compositionally biased region" description="Polar residues" evidence="1">
    <location>
        <begin position="94"/>
        <end position="107"/>
    </location>
</feature>
<evidence type="ECO:0000256" key="1">
    <source>
        <dbReference type="SAM" id="MobiDB-lite"/>
    </source>
</evidence>
<feature type="non-terminal residue" evidence="2">
    <location>
        <position position="237"/>
    </location>
</feature>
<evidence type="ECO:0000313" key="3">
    <source>
        <dbReference type="Proteomes" id="UP001295423"/>
    </source>
</evidence>